<dbReference type="STRING" id="1122155.SAMN02745158_03263"/>
<dbReference type="Proteomes" id="UP000184245">
    <property type="component" value="Unassembled WGS sequence"/>
</dbReference>
<protein>
    <submittedName>
        <fullName evidence="1">Uncharacterized protein</fullName>
    </submittedName>
</protein>
<dbReference type="OrthoDB" id="525353at2"/>
<organism evidence="1 2">
    <name type="scientific">Lactonifactor longoviformis DSM 17459</name>
    <dbReference type="NCBI Taxonomy" id="1122155"/>
    <lineage>
        <taxon>Bacteria</taxon>
        <taxon>Bacillati</taxon>
        <taxon>Bacillota</taxon>
        <taxon>Clostridia</taxon>
        <taxon>Eubacteriales</taxon>
        <taxon>Clostridiaceae</taxon>
        <taxon>Lactonifactor</taxon>
    </lineage>
</organism>
<keyword evidence="2" id="KW-1185">Reference proteome</keyword>
<dbReference type="AlphaFoldDB" id="A0A1M5AMU3"/>
<evidence type="ECO:0000313" key="1">
    <source>
        <dbReference type="EMBL" id="SHF31588.1"/>
    </source>
</evidence>
<dbReference type="EMBL" id="FQVI01000021">
    <property type="protein sequence ID" value="SHF31588.1"/>
    <property type="molecule type" value="Genomic_DNA"/>
</dbReference>
<proteinExistence type="predicted"/>
<reference evidence="1 2" key="1">
    <citation type="submission" date="2016-11" db="EMBL/GenBank/DDBJ databases">
        <authorList>
            <person name="Jaros S."/>
            <person name="Januszkiewicz K."/>
            <person name="Wedrychowicz H."/>
        </authorList>
    </citation>
    <scope>NUCLEOTIDE SEQUENCE [LARGE SCALE GENOMIC DNA]</scope>
    <source>
        <strain evidence="1 2">DSM 17459</strain>
    </source>
</reference>
<sequence>MRKVVFAKFSKERREEYQIMTQVIEGNPRRLLKKAASPKAVGHIQKLEASCRILLEEYKDNKEVIICPCSLVEEGTAEFSYIEGESMEERLEKCINQQDWEGLLEEIRLLERIVSGVRHAGEFVRTDSFDAIFGEVRLPEGMRAGAVSNVDIIPTNLIFRNQYYMIDYEWVFDFPVPFSFILFRALFHSVEISKLPREMIDKVYDTVHISEEERRLYLEMEISLQRYITGEYTVLGELYRRMDRQCYMLRELDTQNVFTRVRLTAEKETPGEAKELFNYRTKDKEISLNIPLQNTGIQRLFLYPEEKSCILELTEVAARTGEDWTPISLEQHNGALVRENCIYFLDKPFMIIENEDYDEVGVKYRIIFKTAEDAKRMSELVLNIRHLQDKIKKMENTKVWKAYRKYKDMREK</sequence>
<dbReference type="RefSeq" id="WP_072853652.1">
    <property type="nucleotide sequence ID" value="NZ_FQVI01000021.1"/>
</dbReference>
<gene>
    <name evidence="1" type="ORF">SAMN02745158_03263</name>
</gene>
<name>A0A1M5AMU3_9CLOT</name>
<evidence type="ECO:0000313" key="2">
    <source>
        <dbReference type="Proteomes" id="UP000184245"/>
    </source>
</evidence>
<accession>A0A1M5AMU3</accession>